<evidence type="ECO:0000313" key="2">
    <source>
        <dbReference type="Proteomes" id="UP000432715"/>
    </source>
</evidence>
<keyword evidence="2" id="KW-1185">Reference proteome</keyword>
<organism evidence="1 2">
    <name type="scientific">Alkaliphilus pronyensis</name>
    <dbReference type="NCBI Taxonomy" id="1482732"/>
    <lineage>
        <taxon>Bacteria</taxon>
        <taxon>Bacillati</taxon>
        <taxon>Bacillota</taxon>
        <taxon>Clostridia</taxon>
        <taxon>Peptostreptococcales</taxon>
        <taxon>Natronincolaceae</taxon>
        <taxon>Alkaliphilus</taxon>
    </lineage>
</organism>
<protein>
    <submittedName>
        <fullName evidence="1">Uncharacterized protein</fullName>
    </submittedName>
</protein>
<name>A0A6I0F8N0_9FIRM</name>
<dbReference type="OrthoDB" id="1707731at2"/>
<dbReference type="AlphaFoldDB" id="A0A6I0F8N0"/>
<reference evidence="1 2" key="1">
    <citation type="submission" date="2019-10" db="EMBL/GenBank/DDBJ databases">
        <title>Alkaliphilus serpentinus sp. nov. and Alkaliphilus pronyensis sp. nov., two novel anaerobic alkaliphilic species isolated from the serpentinized-hosted hydrothermal field of the Prony Bay (New Caledonia).</title>
        <authorList>
            <person name="Postec A."/>
        </authorList>
    </citation>
    <scope>NUCLEOTIDE SEQUENCE [LARGE SCALE GENOMIC DNA]</scope>
    <source>
        <strain evidence="1 2">LacV</strain>
    </source>
</reference>
<evidence type="ECO:0000313" key="1">
    <source>
        <dbReference type="EMBL" id="KAB3539080.1"/>
    </source>
</evidence>
<gene>
    <name evidence="1" type="ORF">F8154_01210</name>
</gene>
<proteinExistence type="predicted"/>
<accession>A0A6I0F8N0</accession>
<dbReference type="EMBL" id="WBZC01000003">
    <property type="protein sequence ID" value="KAB3539080.1"/>
    <property type="molecule type" value="Genomic_DNA"/>
</dbReference>
<dbReference type="Proteomes" id="UP000432715">
    <property type="component" value="Unassembled WGS sequence"/>
</dbReference>
<comment type="caution">
    <text evidence="1">The sequence shown here is derived from an EMBL/GenBank/DDBJ whole genome shotgun (WGS) entry which is preliminary data.</text>
</comment>
<sequence length="102" mass="12309">MLNSIFERRVKLKYGYDLYLEIPEKEYLQIYEDVNDEAAHNIINLFLQYHRDDGRPKDIKINYDSKNRTVNIRAFLDYEDNTHSDETTSPHRYLSVISKKHL</sequence>
<dbReference type="RefSeq" id="WP_151859759.1">
    <property type="nucleotide sequence ID" value="NZ_WBZC01000003.1"/>
</dbReference>